<comment type="caution">
    <text evidence="3">The sequence shown here is derived from an EMBL/GenBank/DDBJ whole genome shotgun (WGS) entry which is preliminary data.</text>
</comment>
<evidence type="ECO:0000313" key="3">
    <source>
        <dbReference type="EMBL" id="MBB3100923.1"/>
    </source>
</evidence>
<dbReference type="Gene3D" id="1.20.1260.10">
    <property type="match status" value="1"/>
</dbReference>
<dbReference type="PANTHER" id="PTHR38593">
    <property type="entry name" value="BLR2558 PROTEIN"/>
    <property type="match status" value="1"/>
</dbReference>
<keyword evidence="1" id="KW-0732">Signal</keyword>
<protein>
    <submittedName>
        <fullName evidence="3">Putative membrane protein</fullName>
    </submittedName>
</protein>
<dbReference type="Proteomes" id="UP000590749">
    <property type="component" value="Unassembled WGS sequence"/>
</dbReference>
<sequence length="179" mass="19390">MMIRRLITVMAAAVLAALPVTAATAAPARPVSPEAEFLIAAHQGNLAQITAGRLAARKGELGSVRKLGKRFVAYHRKLDAQVRAAAEALEVRLPAEPNSEQLTLNEQYQAASGRAFDTLFVSTQISAYERAAKLARIVLRTTTDPMVRKIVVTAVPAIEKNRDALTAARNRIALEQPRQ</sequence>
<dbReference type="Pfam" id="PF13628">
    <property type="entry name" value="DUF4142"/>
    <property type="match status" value="1"/>
</dbReference>
<evidence type="ECO:0000256" key="1">
    <source>
        <dbReference type="SAM" id="SignalP"/>
    </source>
</evidence>
<dbReference type="InterPro" id="IPR012347">
    <property type="entry name" value="Ferritin-like"/>
</dbReference>
<feature type="chain" id="PRO_5038379010" evidence="1">
    <location>
        <begin position="23"/>
        <end position="179"/>
    </location>
</feature>
<dbReference type="RefSeq" id="WP_183227020.1">
    <property type="nucleotide sequence ID" value="NZ_BMPW01000031.1"/>
</dbReference>
<dbReference type="AlphaFoldDB" id="A0A7W5AR51"/>
<dbReference type="InterPro" id="IPR025419">
    <property type="entry name" value="DUF4142"/>
</dbReference>
<keyword evidence="4" id="KW-1185">Reference proteome</keyword>
<dbReference type="PANTHER" id="PTHR38593:SF1">
    <property type="entry name" value="BLR2558 PROTEIN"/>
    <property type="match status" value="1"/>
</dbReference>
<accession>A0A7W5AR51</accession>
<proteinExistence type="predicted"/>
<reference evidence="3 4" key="1">
    <citation type="submission" date="2020-08" db="EMBL/GenBank/DDBJ databases">
        <title>Genomic Encyclopedia of Type Strains, Phase III (KMG-III): the genomes of soil and plant-associated and newly described type strains.</title>
        <authorList>
            <person name="Whitman W."/>
        </authorList>
    </citation>
    <scope>NUCLEOTIDE SEQUENCE [LARGE SCALE GENOMIC DNA]</scope>
    <source>
        <strain evidence="3 4">CECT 3287</strain>
    </source>
</reference>
<gene>
    <name evidence="3" type="ORF">FHR83_008649</name>
</gene>
<evidence type="ECO:0000313" key="4">
    <source>
        <dbReference type="Proteomes" id="UP000590749"/>
    </source>
</evidence>
<organism evidence="3 4">
    <name type="scientific">Actinoplanes campanulatus</name>
    <dbReference type="NCBI Taxonomy" id="113559"/>
    <lineage>
        <taxon>Bacteria</taxon>
        <taxon>Bacillati</taxon>
        <taxon>Actinomycetota</taxon>
        <taxon>Actinomycetes</taxon>
        <taxon>Micromonosporales</taxon>
        <taxon>Micromonosporaceae</taxon>
        <taxon>Actinoplanes</taxon>
    </lineage>
</organism>
<dbReference type="EMBL" id="JACHXF010000030">
    <property type="protein sequence ID" value="MBB3100923.1"/>
    <property type="molecule type" value="Genomic_DNA"/>
</dbReference>
<feature type="signal peptide" evidence="1">
    <location>
        <begin position="1"/>
        <end position="22"/>
    </location>
</feature>
<feature type="domain" description="DUF4142" evidence="2">
    <location>
        <begin position="34"/>
        <end position="164"/>
    </location>
</feature>
<evidence type="ECO:0000259" key="2">
    <source>
        <dbReference type="Pfam" id="PF13628"/>
    </source>
</evidence>
<name>A0A7W5AR51_9ACTN</name>